<protein>
    <submittedName>
        <fullName evidence="6">Divalent metal cation transporter</fullName>
    </submittedName>
</protein>
<dbReference type="EMBL" id="JBHUIT010000026">
    <property type="protein sequence ID" value="MFD2257326.1"/>
    <property type="molecule type" value="Genomic_DNA"/>
</dbReference>
<feature type="transmembrane region" description="Helical" evidence="5">
    <location>
        <begin position="248"/>
        <end position="269"/>
    </location>
</feature>
<feature type="transmembrane region" description="Helical" evidence="5">
    <location>
        <begin position="427"/>
        <end position="447"/>
    </location>
</feature>
<feature type="transmembrane region" description="Helical" evidence="5">
    <location>
        <begin position="497"/>
        <end position="517"/>
    </location>
</feature>
<keyword evidence="2 5" id="KW-0812">Transmembrane</keyword>
<accession>A0ABW5DB85</accession>
<name>A0ABW5DB85_9BACT</name>
<feature type="transmembrane region" description="Helical" evidence="5">
    <location>
        <begin position="174"/>
        <end position="195"/>
    </location>
</feature>
<comment type="subcellular location">
    <subcellularLocation>
        <location evidence="1">Membrane</location>
        <topology evidence="1">Multi-pass membrane protein</topology>
    </subcellularLocation>
</comment>
<feature type="transmembrane region" description="Helical" evidence="5">
    <location>
        <begin position="99"/>
        <end position="123"/>
    </location>
</feature>
<feature type="transmembrane region" description="Helical" evidence="5">
    <location>
        <begin position="36"/>
        <end position="58"/>
    </location>
</feature>
<evidence type="ECO:0000313" key="7">
    <source>
        <dbReference type="Proteomes" id="UP001597375"/>
    </source>
</evidence>
<feature type="transmembrane region" description="Helical" evidence="5">
    <location>
        <begin position="453"/>
        <end position="477"/>
    </location>
</feature>
<feature type="transmembrane region" description="Helical" evidence="5">
    <location>
        <begin position="64"/>
        <end position="87"/>
    </location>
</feature>
<dbReference type="RefSeq" id="WP_386820612.1">
    <property type="nucleotide sequence ID" value="NZ_JBHUIT010000026.1"/>
</dbReference>
<feature type="transmembrane region" description="Helical" evidence="5">
    <location>
        <begin position="392"/>
        <end position="415"/>
    </location>
</feature>
<organism evidence="6 7">
    <name type="scientific">Luteolibacter algae</name>
    <dbReference type="NCBI Taxonomy" id="454151"/>
    <lineage>
        <taxon>Bacteria</taxon>
        <taxon>Pseudomonadati</taxon>
        <taxon>Verrucomicrobiota</taxon>
        <taxon>Verrucomicrobiia</taxon>
        <taxon>Verrucomicrobiales</taxon>
        <taxon>Verrucomicrobiaceae</taxon>
        <taxon>Luteolibacter</taxon>
    </lineage>
</organism>
<feature type="transmembrane region" description="Helical" evidence="5">
    <location>
        <begin position="529"/>
        <end position="549"/>
    </location>
</feature>
<keyword evidence="4 5" id="KW-0472">Membrane</keyword>
<gene>
    <name evidence="6" type="ORF">ACFSSA_11625</name>
</gene>
<evidence type="ECO:0000313" key="6">
    <source>
        <dbReference type="EMBL" id="MFD2257326.1"/>
    </source>
</evidence>
<evidence type="ECO:0000256" key="1">
    <source>
        <dbReference type="ARBA" id="ARBA00004141"/>
    </source>
</evidence>
<dbReference type="Pfam" id="PF01566">
    <property type="entry name" value="Nramp"/>
    <property type="match status" value="1"/>
</dbReference>
<evidence type="ECO:0000256" key="5">
    <source>
        <dbReference type="SAM" id="Phobius"/>
    </source>
</evidence>
<comment type="caution">
    <text evidence="6">The sequence shown here is derived from an EMBL/GenBank/DDBJ whole genome shotgun (WGS) entry which is preliminary data.</text>
</comment>
<dbReference type="InterPro" id="IPR001046">
    <property type="entry name" value="NRAMP_fam"/>
</dbReference>
<feature type="transmembrane region" description="Helical" evidence="5">
    <location>
        <begin position="143"/>
        <end position="162"/>
    </location>
</feature>
<proteinExistence type="predicted"/>
<reference evidence="7" key="1">
    <citation type="journal article" date="2019" name="Int. J. Syst. Evol. Microbiol.">
        <title>The Global Catalogue of Microorganisms (GCM) 10K type strain sequencing project: providing services to taxonomists for standard genome sequencing and annotation.</title>
        <authorList>
            <consortium name="The Broad Institute Genomics Platform"/>
            <consortium name="The Broad Institute Genome Sequencing Center for Infectious Disease"/>
            <person name="Wu L."/>
            <person name="Ma J."/>
        </authorList>
    </citation>
    <scope>NUCLEOTIDE SEQUENCE [LARGE SCALE GENOMIC DNA]</scope>
    <source>
        <strain evidence="7">CGMCC 4.7106</strain>
    </source>
</reference>
<evidence type="ECO:0000256" key="2">
    <source>
        <dbReference type="ARBA" id="ARBA00022692"/>
    </source>
</evidence>
<keyword evidence="7" id="KW-1185">Reference proteome</keyword>
<sequence>MKTHLSKTETELLEQAETKGPLGKAAIYAKLSGPGWLQGAITLGGGSLAGALYLGILFGPHMLWLQPLAMICGVIMLSAITFVTLSTGERPFGLVIRRVSPFLAWAWIIAAAIANLVFCLPQFSLATAAIQQNIAPGTASVSPYVIGGGILAVAALIVSAYNKGGTGVLWFERILKVMVGLIVLSFVGVTITLIAKGAVDFGAVFTGHIPSLKYFTNPTPAFVDAIAQTGENSSAWTEIVTGDHAGKIIAAFGTAVGINMTFLLPYSILKRNWGKRHRGLAIFDLSLGLIVPFVIATGCLVISSASQFYGKTTDVLDDNGLPRPEMQASYESKLAPLLTKIVAEGRAESMESAKALVTPDDQRIAAMLADRDVAQLASSLEPFTGKFLAQKIFGFGVLGMALSTIIMLMLINGFCATEAIGQPDNKTVHFIGAMLPGIIGFFNPAIWTGASKAALAIPASTIAGALIPIAYYTFFLLMNSKTALGAEMPIGGRRIRWNVLMIFATGLVSYGAIWVTYQGVGTPGLKGIMSVSALVVLAILFILGTLGFMKKNRV</sequence>
<feature type="transmembrane region" description="Helical" evidence="5">
    <location>
        <begin position="281"/>
        <end position="303"/>
    </location>
</feature>
<evidence type="ECO:0000256" key="4">
    <source>
        <dbReference type="ARBA" id="ARBA00023136"/>
    </source>
</evidence>
<dbReference type="Proteomes" id="UP001597375">
    <property type="component" value="Unassembled WGS sequence"/>
</dbReference>
<keyword evidence="3 5" id="KW-1133">Transmembrane helix</keyword>
<evidence type="ECO:0000256" key="3">
    <source>
        <dbReference type="ARBA" id="ARBA00022989"/>
    </source>
</evidence>